<dbReference type="PROSITE" id="PS51012">
    <property type="entry name" value="ABC_TM2"/>
    <property type="match status" value="1"/>
</dbReference>
<proteinExistence type="inferred from homology"/>
<keyword evidence="6" id="KW-1003">Cell membrane</keyword>
<reference evidence="8 9" key="1">
    <citation type="submission" date="2018-07" db="EMBL/GenBank/DDBJ databases">
        <title>Genome sequence of Rhodococcus rhodnii ATCC 35071 from Rhodnius prolixus.</title>
        <authorList>
            <person name="Patel V."/>
            <person name="Vogel K.J."/>
        </authorList>
    </citation>
    <scope>NUCLEOTIDE SEQUENCE [LARGE SCALE GENOMIC DNA]</scope>
    <source>
        <strain evidence="8 9">ATCC 35071</strain>
    </source>
</reference>
<evidence type="ECO:0000313" key="8">
    <source>
        <dbReference type="EMBL" id="TXG90214.1"/>
    </source>
</evidence>
<dbReference type="EMBL" id="QRCM01000001">
    <property type="protein sequence ID" value="TXG90214.1"/>
    <property type="molecule type" value="Genomic_DNA"/>
</dbReference>
<name>A0A6P2CBR5_9NOCA</name>
<feature type="transmembrane region" description="Helical" evidence="6">
    <location>
        <begin position="62"/>
        <end position="83"/>
    </location>
</feature>
<comment type="similarity">
    <text evidence="6">Belongs to the ABC-2 integral membrane protein family.</text>
</comment>
<keyword evidence="3 6" id="KW-1133">Transmembrane helix</keyword>
<evidence type="ECO:0000313" key="9">
    <source>
        <dbReference type="Proteomes" id="UP000471120"/>
    </source>
</evidence>
<dbReference type="PIRSF" id="PIRSF006648">
    <property type="entry name" value="DrrB"/>
    <property type="match status" value="1"/>
</dbReference>
<organism evidence="8 9">
    <name type="scientific">Rhodococcus rhodnii</name>
    <dbReference type="NCBI Taxonomy" id="38312"/>
    <lineage>
        <taxon>Bacteria</taxon>
        <taxon>Bacillati</taxon>
        <taxon>Actinomycetota</taxon>
        <taxon>Actinomycetes</taxon>
        <taxon>Mycobacteriales</taxon>
        <taxon>Nocardiaceae</taxon>
        <taxon>Rhodococcus</taxon>
    </lineage>
</organism>
<feature type="transmembrane region" description="Helical" evidence="6">
    <location>
        <begin position="139"/>
        <end position="166"/>
    </location>
</feature>
<accession>A0A6P2CBR5</accession>
<feature type="transmembrane region" description="Helical" evidence="6">
    <location>
        <begin position="28"/>
        <end position="50"/>
    </location>
</feature>
<gene>
    <name evidence="8" type="ORF">DW322_08250</name>
</gene>
<feature type="transmembrane region" description="Helical" evidence="6">
    <location>
        <begin position="173"/>
        <end position="193"/>
    </location>
</feature>
<feature type="transmembrane region" description="Helical" evidence="6">
    <location>
        <begin position="104"/>
        <end position="133"/>
    </location>
</feature>
<evidence type="ECO:0000256" key="6">
    <source>
        <dbReference type="RuleBase" id="RU361157"/>
    </source>
</evidence>
<dbReference type="InterPro" id="IPR047817">
    <property type="entry name" value="ABC2_TM_bact-type"/>
</dbReference>
<keyword evidence="2 6" id="KW-0812">Transmembrane</keyword>
<feature type="domain" description="ABC transmembrane type-2" evidence="7">
    <location>
        <begin position="29"/>
        <end position="254"/>
    </location>
</feature>
<dbReference type="AlphaFoldDB" id="A0A6P2CBR5"/>
<protein>
    <recommendedName>
        <fullName evidence="6">Transport permease protein</fullName>
    </recommendedName>
</protein>
<dbReference type="RefSeq" id="WP_010837094.1">
    <property type="nucleotide sequence ID" value="NZ_QRCM01000001.1"/>
</dbReference>
<evidence type="ECO:0000256" key="1">
    <source>
        <dbReference type="ARBA" id="ARBA00004141"/>
    </source>
</evidence>
<dbReference type="PANTHER" id="PTHR43229">
    <property type="entry name" value="NODULATION PROTEIN J"/>
    <property type="match status" value="1"/>
</dbReference>
<feature type="transmembrane region" description="Helical" evidence="6">
    <location>
        <begin position="228"/>
        <end position="251"/>
    </location>
</feature>
<dbReference type="PANTHER" id="PTHR43229:SF2">
    <property type="entry name" value="NODULATION PROTEIN J"/>
    <property type="match status" value="1"/>
</dbReference>
<dbReference type="InterPro" id="IPR000412">
    <property type="entry name" value="ABC_2_transport"/>
</dbReference>
<evidence type="ECO:0000256" key="2">
    <source>
        <dbReference type="ARBA" id="ARBA00022692"/>
    </source>
</evidence>
<sequence>MSAPVRPAPLSDTAVMVHRSVRHSLRNVDALFVSVLLPVLLMLLMTTVFGGAMDIDGSYVDYVVPGVIVLCAGYGASTTAMSVTKDMTEGIVTRFRTMNVLPSAVLTGHVAASVLRNLVSTGLVVLTALAIGFRPHAGLGGWLGALALLVLFITAMSWLSAAFGLVARSVEGASALGFVLLFLPYLSSAFVPVHTLPGWLQPIAEHQPFSPLIEAIRGLLLGTGVGDAGWIAVVWCAGLLMVSAAATAVLWRRSRG</sequence>
<dbReference type="Pfam" id="PF01061">
    <property type="entry name" value="ABC2_membrane"/>
    <property type="match status" value="1"/>
</dbReference>
<keyword evidence="4 6" id="KW-0472">Membrane</keyword>
<dbReference type="GO" id="GO:0046677">
    <property type="term" value="P:response to antibiotic"/>
    <property type="evidence" value="ECO:0007669"/>
    <property type="project" value="UniProtKB-KW"/>
</dbReference>
<evidence type="ECO:0000259" key="7">
    <source>
        <dbReference type="PROSITE" id="PS51012"/>
    </source>
</evidence>
<evidence type="ECO:0000256" key="4">
    <source>
        <dbReference type="ARBA" id="ARBA00023136"/>
    </source>
</evidence>
<dbReference type="InterPro" id="IPR051784">
    <property type="entry name" value="Nod_factor_ABC_transporter"/>
</dbReference>
<dbReference type="Proteomes" id="UP000471120">
    <property type="component" value="Unassembled WGS sequence"/>
</dbReference>
<comment type="subcellular location">
    <subcellularLocation>
        <location evidence="6">Cell membrane</location>
        <topology evidence="6">Multi-pass membrane protein</topology>
    </subcellularLocation>
    <subcellularLocation>
        <location evidence="1">Membrane</location>
        <topology evidence="1">Multi-pass membrane protein</topology>
    </subcellularLocation>
</comment>
<dbReference type="GO" id="GO:0043190">
    <property type="term" value="C:ATP-binding cassette (ABC) transporter complex"/>
    <property type="evidence" value="ECO:0007669"/>
    <property type="project" value="InterPro"/>
</dbReference>
<dbReference type="GO" id="GO:0140359">
    <property type="term" value="F:ABC-type transporter activity"/>
    <property type="evidence" value="ECO:0007669"/>
    <property type="project" value="InterPro"/>
</dbReference>
<comment type="caution">
    <text evidence="8">The sequence shown here is derived from an EMBL/GenBank/DDBJ whole genome shotgun (WGS) entry which is preliminary data.</text>
</comment>
<dbReference type="InterPro" id="IPR013525">
    <property type="entry name" value="ABC2_TM"/>
</dbReference>
<keyword evidence="5" id="KW-0046">Antibiotic resistance</keyword>
<keyword evidence="6" id="KW-0813">Transport</keyword>
<evidence type="ECO:0000256" key="5">
    <source>
        <dbReference type="ARBA" id="ARBA00023251"/>
    </source>
</evidence>
<evidence type="ECO:0000256" key="3">
    <source>
        <dbReference type="ARBA" id="ARBA00022989"/>
    </source>
</evidence>